<name>F2TYK1_SALR5</name>
<evidence type="ECO:0000259" key="6">
    <source>
        <dbReference type="PROSITE" id="PS51016"/>
    </source>
</evidence>
<dbReference type="Proteomes" id="UP000007799">
    <property type="component" value="Unassembled WGS sequence"/>
</dbReference>
<dbReference type="OrthoDB" id="6285196at2759"/>
<evidence type="ECO:0000259" key="5">
    <source>
        <dbReference type="PROSITE" id="PS50057"/>
    </source>
</evidence>
<dbReference type="PROSITE" id="PS50003">
    <property type="entry name" value="PH_DOMAIN"/>
    <property type="match status" value="1"/>
</dbReference>
<dbReference type="SUPFAM" id="SSF50729">
    <property type="entry name" value="PH domain-like"/>
    <property type="match status" value="2"/>
</dbReference>
<dbReference type="CDD" id="cd17094">
    <property type="entry name" value="FERM_F1_Max1_like"/>
    <property type="match status" value="1"/>
</dbReference>
<accession>F2TYK1</accession>
<gene>
    <name evidence="7" type="ORF">PTSG_01654</name>
</gene>
<dbReference type="RefSeq" id="XP_004997632.1">
    <property type="nucleotide sequence ID" value="XM_004997575.1"/>
</dbReference>
<feature type="compositionally biased region" description="Basic and acidic residues" evidence="3">
    <location>
        <begin position="1"/>
        <end position="13"/>
    </location>
</feature>
<dbReference type="Pfam" id="PF00169">
    <property type="entry name" value="PH"/>
    <property type="match status" value="1"/>
</dbReference>
<keyword evidence="2" id="KW-0175">Coiled coil</keyword>
<dbReference type="KEGG" id="sre:PTSG_01654"/>
<evidence type="ECO:0000313" key="8">
    <source>
        <dbReference type="Proteomes" id="UP000007799"/>
    </source>
</evidence>
<feature type="compositionally biased region" description="Low complexity" evidence="3">
    <location>
        <begin position="214"/>
        <end position="223"/>
    </location>
</feature>
<feature type="domain" description="PH" evidence="4">
    <location>
        <begin position="368"/>
        <end position="463"/>
    </location>
</feature>
<proteinExistence type="predicted"/>
<dbReference type="SMART" id="SM00233">
    <property type="entry name" value="PH"/>
    <property type="match status" value="2"/>
</dbReference>
<dbReference type="FunCoup" id="F2TYK1">
    <property type="interactions" value="483"/>
</dbReference>
<dbReference type="Gene3D" id="1.25.40.530">
    <property type="entry name" value="MyTH4 domain"/>
    <property type="match status" value="1"/>
</dbReference>
<feature type="region of interest" description="Disordered" evidence="3">
    <location>
        <begin position="1"/>
        <end position="236"/>
    </location>
</feature>
<dbReference type="GeneID" id="16078227"/>
<dbReference type="InterPro" id="IPR000857">
    <property type="entry name" value="MyTH4_dom"/>
</dbReference>
<sequence length="1138" mass="125077">MEGAGDERGRSRGDVSPPPPQYSVLRGLRLPVSVDEEQSDSDSISSGATATVTATATTTSSADTPHQHPPSPPHRRKTHHALERGRKVGTMAPPAPRRHHTHTDLGRVYQTPRALKPQTSLPEFTERSSPVIAPGVDSVGGPDGDDATGTQEGDQDDDVFYSTLTDDNAGQGSSEPAPPPLPRRTVTASHASPAAMSPSSRPRHKLMSTSTASPRSSGVPGRRPTGGGGTLEPELVPMWPRDTYYEDMDDLYERIDEDSSPNNNSNNATTAASFHEVLDHDLVLMRPANSTETTQRMSMLIADNTSRSSHGSAPPVPTRPPSILHTSAADAEGLTLIPIPKPLIKLNSMRPIHPSRSEFSTKYLSSTHLETGGTVDYKTPQTLTWKKKYCVVDDSSITIYNSVKRERVLLKQSLENQTHVRRLGLHDKRHQFAVHGLGFSIVFGTETPQEVEAWVSAIEATIKRLKRPTSTFKGKIQGWCIKCKHGFRRKRWIALVGCVIFYSKAPSLLPLGRIELNIADMHTFDPEENSDPEDEEGVRPEYSLQITTNRAVYHLIFPSKTERDKWAFYCGNVVGVPFAGIGTPLERTFRSVASSQSSNSSHALWKIDERLSSTYPLAAALTTLPSPQLEQRALQLWKQIQLFTSTHQEGPAIVYHLKLAQQLMADVVKEPELHDELLCQLVKATNTTEAPTYRQHQAWQLLCLAVPFQPPAKIVYRFLRAYLEDVAADSADEFSSKFAKHVHRSLLRTIVTGGRTAPPSLLEVESAVCRHPGDFAFPMSVTVFLSNDNHYLAGFDAATTFNELVSEVCAALGIRPPEESGFALYMNDPTAPDDPISLCTRPRQNVCDALHEWERLFSMARSGLVSMACPTISFRRRFWLDDDEVSTNAAVVENVLVCYEIAGRIAANAFPLPPADSARIIGQLAQIEFGALGTDAERRAVLPIIKERFYPTEDFSGFLDTTAGSKSDVDVDDIVLSTWRNSEGLDSGSLSISILKIASQWKFMASTVLPADLHPSHLTPHTQPVWLAINRRGVHVLSSRFEEMEAIPYAALKSFGPSGDEFRLMFAPASEPQRTHTLSECTRNTLRGNTVLLFSMPQEVEATLTIAGYINAIVTAHGVTCAEASISQLVHSEDAPPS</sequence>
<dbReference type="eggNOG" id="KOG0248">
    <property type="taxonomic scope" value="Eukaryota"/>
</dbReference>
<evidence type="ECO:0000313" key="7">
    <source>
        <dbReference type="EMBL" id="EGD78675.1"/>
    </source>
</evidence>
<dbReference type="Gene3D" id="2.30.29.30">
    <property type="entry name" value="Pleckstrin-homology domain (PH domain)/Phosphotyrosine-binding domain (PTB)"/>
    <property type="match status" value="3"/>
</dbReference>
<feature type="compositionally biased region" description="Polar residues" evidence="3">
    <location>
        <begin position="162"/>
        <end position="174"/>
    </location>
</feature>
<dbReference type="Gene3D" id="3.10.20.90">
    <property type="entry name" value="Phosphatidylinositol 3-kinase Catalytic Subunit, Chain A, domain 1"/>
    <property type="match status" value="1"/>
</dbReference>
<dbReference type="InterPro" id="IPR000299">
    <property type="entry name" value="FERM_domain"/>
</dbReference>
<keyword evidence="1" id="KW-0677">Repeat</keyword>
<dbReference type="GO" id="GO:0005856">
    <property type="term" value="C:cytoskeleton"/>
    <property type="evidence" value="ECO:0007669"/>
    <property type="project" value="InterPro"/>
</dbReference>
<organism evidence="8">
    <name type="scientific">Salpingoeca rosetta (strain ATCC 50818 / BSB-021)</name>
    <dbReference type="NCBI Taxonomy" id="946362"/>
    <lineage>
        <taxon>Eukaryota</taxon>
        <taxon>Choanoflagellata</taxon>
        <taxon>Craspedida</taxon>
        <taxon>Salpingoecidae</taxon>
        <taxon>Salpingoeca</taxon>
    </lineage>
</organism>
<protein>
    <recommendedName>
        <fullName evidence="9">PH domain-containing protein</fullName>
    </recommendedName>
</protein>
<feature type="compositionally biased region" description="Low complexity" evidence="3">
    <location>
        <begin position="41"/>
        <end position="64"/>
    </location>
</feature>
<dbReference type="InterPro" id="IPR038185">
    <property type="entry name" value="MyTH4_dom_sf"/>
</dbReference>
<dbReference type="InterPro" id="IPR001849">
    <property type="entry name" value="PH_domain"/>
</dbReference>
<feature type="compositionally biased region" description="Low complexity" evidence="3">
    <location>
        <begin position="188"/>
        <end position="200"/>
    </location>
</feature>
<dbReference type="Pfam" id="PF00784">
    <property type="entry name" value="MyTH4"/>
    <property type="match status" value="1"/>
</dbReference>
<dbReference type="PANTHER" id="PTHR22903">
    <property type="entry name" value="PLEKHH PROTEIN"/>
    <property type="match status" value="1"/>
</dbReference>
<evidence type="ECO:0000259" key="4">
    <source>
        <dbReference type="PROSITE" id="PS50003"/>
    </source>
</evidence>
<dbReference type="CDD" id="cd00821">
    <property type="entry name" value="PH"/>
    <property type="match status" value="2"/>
</dbReference>
<dbReference type="PANTHER" id="PTHR22903:SF8">
    <property type="entry name" value="MAX-1A"/>
    <property type="match status" value="1"/>
</dbReference>
<feature type="domain" description="MyTH4" evidence="6">
    <location>
        <begin position="612"/>
        <end position="768"/>
    </location>
</feature>
<dbReference type="InterPro" id="IPR011993">
    <property type="entry name" value="PH-like_dom_sf"/>
</dbReference>
<evidence type="ECO:0000256" key="1">
    <source>
        <dbReference type="ARBA" id="ARBA00022737"/>
    </source>
</evidence>
<keyword evidence="8" id="KW-1185">Reference proteome</keyword>
<feature type="domain" description="FERM" evidence="5">
    <location>
        <begin position="779"/>
        <end position="1117"/>
    </location>
</feature>
<evidence type="ECO:0008006" key="9">
    <source>
        <dbReference type="Google" id="ProtNLM"/>
    </source>
</evidence>
<dbReference type="PROSITE" id="PS51016">
    <property type="entry name" value="MYTH4"/>
    <property type="match status" value="1"/>
</dbReference>
<dbReference type="Pfam" id="PF21989">
    <property type="entry name" value="RA_2"/>
    <property type="match status" value="1"/>
</dbReference>
<dbReference type="EMBL" id="GL832957">
    <property type="protein sequence ID" value="EGD78675.1"/>
    <property type="molecule type" value="Genomic_DNA"/>
</dbReference>
<reference evidence="7" key="1">
    <citation type="submission" date="2009-08" db="EMBL/GenBank/DDBJ databases">
        <title>Annotation of Salpingoeca rosetta.</title>
        <authorList>
            <consortium name="The Broad Institute Genome Sequencing Platform"/>
            <person name="Russ C."/>
            <person name="Cuomo C."/>
            <person name="Burger G."/>
            <person name="Gray M.W."/>
            <person name="Holland P.W.H."/>
            <person name="King N."/>
            <person name="Lang F.B.F."/>
            <person name="Roger A.J."/>
            <person name="Ruiz-Trillo I."/>
            <person name="Young S.K."/>
            <person name="Zeng Q."/>
            <person name="Gargeya S."/>
            <person name="Alvarado L."/>
            <person name="Berlin A."/>
            <person name="Chapman S.B."/>
            <person name="Chen Z."/>
            <person name="Freedman E."/>
            <person name="Gellesch M."/>
            <person name="Goldberg J."/>
            <person name="Griggs A."/>
            <person name="Gujja S."/>
            <person name="Heilman E."/>
            <person name="Heiman D."/>
            <person name="Howarth C."/>
            <person name="Mehta T."/>
            <person name="Neiman D."/>
            <person name="Pearson M."/>
            <person name="Roberts A."/>
            <person name="Saif S."/>
            <person name="Shea T."/>
            <person name="Shenoy N."/>
            <person name="Sisk P."/>
            <person name="Stolte C."/>
            <person name="Sykes S."/>
            <person name="White J."/>
            <person name="Yandava C."/>
            <person name="Haas B."/>
            <person name="Nusbaum C."/>
            <person name="Birren B."/>
        </authorList>
    </citation>
    <scope>NUCLEOTIDE SEQUENCE [LARGE SCALE GENOMIC DNA]</scope>
    <source>
        <strain evidence="7">ATCC 50818</strain>
    </source>
</reference>
<dbReference type="InParanoid" id="F2TYK1"/>
<dbReference type="OMA" id="DHEYEAP"/>
<evidence type="ECO:0000256" key="3">
    <source>
        <dbReference type="SAM" id="MobiDB-lite"/>
    </source>
</evidence>
<dbReference type="SMART" id="SM00139">
    <property type="entry name" value="MyTH4"/>
    <property type="match status" value="1"/>
</dbReference>
<dbReference type="AlphaFoldDB" id="F2TYK1"/>
<dbReference type="PROSITE" id="PS50057">
    <property type="entry name" value="FERM_3"/>
    <property type="match status" value="1"/>
</dbReference>
<evidence type="ECO:0000256" key="2">
    <source>
        <dbReference type="ARBA" id="ARBA00023054"/>
    </source>
</evidence>